<dbReference type="RefSeq" id="WP_138669720.1">
    <property type="nucleotide sequence ID" value="NZ_VCKY01000117.1"/>
</dbReference>
<dbReference type="Proteomes" id="UP000309128">
    <property type="component" value="Unassembled WGS sequence"/>
</dbReference>
<comment type="caution">
    <text evidence="2">The sequence shown here is derived from an EMBL/GenBank/DDBJ whole genome shotgun (WGS) entry which is preliminary data.</text>
</comment>
<keyword evidence="3" id="KW-1185">Reference proteome</keyword>
<gene>
    <name evidence="2" type="ORF">ETD86_30070</name>
</gene>
<feature type="compositionally biased region" description="Basic and acidic residues" evidence="1">
    <location>
        <begin position="149"/>
        <end position="162"/>
    </location>
</feature>
<protein>
    <submittedName>
        <fullName evidence="2">Uncharacterized protein</fullName>
    </submittedName>
</protein>
<evidence type="ECO:0000313" key="3">
    <source>
        <dbReference type="Proteomes" id="UP000309128"/>
    </source>
</evidence>
<organism evidence="2 3">
    <name type="scientific">Nonomuraea turkmeniaca</name>
    <dbReference type="NCBI Taxonomy" id="103838"/>
    <lineage>
        <taxon>Bacteria</taxon>
        <taxon>Bacillati</taxon>
        <taxon>Actinomycetota</taxon>
        <taxon>Actinomycetes</taxon>
        <taxon>Streptosporangiales</taxon>
        <taxon>Streptosporangiaceae</taxon>
        <taxon>Nonomuraea</taxon>
    </lineage>
</organism>
<name>A0A5S4F9K2_9ACTN</name>
<accession>A0A5S4F9K2</accession>
<feature type="region of interest" description="Disordered" evidence="1">
    <location>
        <begin position="1"/>
        <end position="26"/>
    </location>
</feature>
<proteinExistence type="predicted"/>
<dbReference type="EMBL" id="VCKY01000117">
    <property type="protein sequence ID" value="TMR13813.1"/>
    <property type="molecule type" value="Genomic_DNA"/>
</dbReference>
<feature type="compositionally biased region" description="Basic and acidic residues" evidence="1">
    <location>
        <begin position="1"/>
        <end position="17"/>
    </location>
</feature>
<dbReference type="AlphaFoldDB" id="A0A5S4F9K2"/>
<feature type="region of interest" description="Disordered" evidence="1">
    <location>
        <begin position="147"/>
        <end position="171"/>
    </location>
</feature>
<evidence type="ECO:0000256" key="1">
    <source>
        <dbReference type="SAM" id="MobiDB-lite"/>
    </source>
</evidence>
<sequence length="171" mass="18835">MHHQPDDRDWFELHSDAGRGNPGDLSAAQEARLGYSAALAALGDELLPLIETTGDSRRSDEDFIRETRRLVPLLMRAVENSIALVRLRGGDWQTVANGLGTGHDAESAAGEFEDLDLSNLAGDPGAVWRRLRPRWFPEDPRAAAQELDDWARRHAHPDEAVRADQPVSAGL</sequence>
<reference evidence="2 3" key="1">
    <citation type="submission" date="2019-05" db="EMBL/GenBank/DDBJ databases">
        <title>Draft genome sequence of Nonomuraea turkmeniaca DSM 43926.</title>
        <authorList>
            <person name="Saricaoglu S."/>
            <person name="Isik K."/>
        </authorList>
    </citation>
    <scope>NUCLEOTIDE SEQUENCE [LARGE SCALE GENOMIC DNA]</scope>
    <source>
        <strain evidence="2 3">DSM 43926</strain>
    </source>
</reference>
<evidence type="ECO:0000313" key="2">
    <source>
        <dbReference type="EMBL" id="TMR13813.1"/>
    </source>
</evidence>